<dbReference type="PANTHER" id="PTHR43214:SF24">
    <property type="entry name" value="TRANSCRIPTIONAL REGULATORY PROTEIN NARL-RELATED"/>
    <property type="match status" value="1"/>
</dbReference>
<dbReference type="InterPro" id="IPR016032">
    <property type="entry name" value="Sig_transdc_resp-reg_C-effctor"/>
</dbReference>
<evidence type="ECO:0000256" key="3">
    <source>
        <dbReference type="ARBA" id="ARBA00023125"/>
    </source>
</evidence>
<dbReference type="GO" id="GO:0006355">
    <property type="term" value="P:regulation of DNA-templated transcription"/>
    <property type="evidence" value="ECO:0007669"/>
    <property type="project" value="InterPro"/>
</dbReference>
<feature type="domain" description="HTH luxR-type" evidence="6">
    <location>
        <begin position="151"/>
        <end position="216"/>
    </location>
</feature>
<feature type="modified residue" description="4-aspartylphosphate" evidence="5">
    <location>
        <position position="58"/>
    </location>
</feature>
<organism evidence="8 9">
    <name type="scientific">Crossiella cryophila</name>
    <dbReference type="NCBI Taxonomy" id="43355"/>
    <lineage>
        <taxon>Bacteria</taxon>
        <taxon>Bacillati</taxon>
        <taxon>Actinomycetota</taxon>
        <taxon>Actinomycetes</taxon>
        <taxon>Pseudonocardiales</taxon>
        <taxon>Pseudonocardiaceae</taxon>
        <taxon>Crossiella</taxon>
    </lineage>
</organism>
<evidence type="ECO:0000256" key="4">
    <source>
        <dbReference type="ARBA" id="ARBA00023163"/>
    </source>
</evidence>
<dbReference type="InterPro" id="IPR058245">
    <property type="entry name" value="NreC/VraR/RcsB-like_REC"/>
</dbReference>
<dbReference type="SUPFAM" id="SSF46894">
    <property type="entry name" value="C-terminal effector domain of the bipartite response regulators"/>
    <property type="match status" value="1"/>
</dbReference>
<feature type="domain" description="Response regulatory" evidence="7">
    <location>
        <begin position="7"/>
        <end position="123"/>
    </location>
</feature>
<evidence type="ECO:0000256" key="5">
    <source>
        <dbReference type="PROSITE-ProRule" id="PRU00169"/>
    </source>
</evidence>
<evidence type="ECO:0000259" key="7">
    <source>
        <dbReference type="PROSITE" id="PS50110"/>
    </source>
</evidence>
<dbReference type="Proteomes" id="UP000533598">
    <property type="component" value="Unassembled WGS sequence"/>
</dbReference>
<comment type="caution">
    <text evidence="8">The sequence shown here is derived from an EMBL/GenBank/DDBJ whole genome shotgun (WGS) entry which is preliminary data.</text>
</comment>
<dbReference type="PRINTS" id="PR00038">
    <property type="entry name" value="HTHLUXR"/>
</dbReference>
<dbReference type="Pfam" id="PF00196">
    <property type="entry name" value="GerE"/>
    <property type="match status" value="1"/>
</dbReference>
<keyword evidence="9" id="KW-1185">Reference proteome</keyword>
<dbReference type="Pfam" id="PF00072">
    <property type="entry name" value="Response_reg"/>
    <property type="match status" value="1"/>
</dbReference>
<keyword evidence="1 5" id="KW-0597">Phosphoprotein</keyword>
<dbReference type="SMART" id="SM00421">
    <property type="entry name" value="HTH_LUXR"/>
    <property type="match status" value="1"/>
</dbReference>
<dbReference type="RefSeq" id="WP_312987655.1">
    <property type="nucleotide sequence ID" value="NZ_BAAAUI010000044.1"/>
</dbReference>
<name>A0A7W7FWF7_9PSEU</name>
<dbReference type="InterPro" id="IPR001789">
    <property type="entry name" value="Sig_transdc_resp-reg_receiver"/>
</dbReference>
<gene>
    <name evidence="8" type="ORF">HNR67_003992</name>
</gene>
<evidence type="ECO:0000313" key="9">
    <source>
        <dbReference type="Proteomes" id="UP000533598"/>
    </source>
</evidence>
<evidence type="ECO:0000256" key="1">
    <source>
        <dbReference type="ARBA" id="ARBA00022553"/>
    </source>
</evidence>
<dbReference type="PANTHER" id="PTHR43214">
    <property type="entry name" value="TWO-COMPONENT RESPONSE REGULATOR"/>
    <property type="match status" value="1"/>
</dbReference>
<dbReference type="InterPro" id="IPR000792">
    <property type="entry name" value="Tscrpt_reg_LuxR_C"/>
</dbReference>
<evidence type="ECO:0000256" key="2">
    <source>
        <dbReference type="ARBA" id="ARBA00023015"/>
    </source>
</evidence>
<dbReference type="GO" id="GO:0003677">
    <property type="term" value="F:DNA binding"/>
    <property type="evidence" value="ECO:0007669"/>
    <property type="project" value="UniProtKB-KW"/>
</dbReference>
<protein>
    <submittedName>
        <fullName evidence="8">DNA-binding NarL/FixJ family response regulator</fullName>
    </submittedName>
</protein>
<dbReference type="SMART" id="SM00448">
    <property type="entry name" value="REC"/>
    <property type="match status" value="1"/>
</dbReference>
<dbReference type="InterPro" id="IPR039420">
    <property type="entry name" value="WalR-like"/>
</dbReference>
<dbReference type="PROSITE" id="PS50043">
    <property type="entry name" value="HTH_LUXR_2"/>
    <property type="match status" value="1"/>
</dbReference>
<keyword evidence="3 8" id="KW-0238">DNA-binding</keyword>
<evidence type="ECO:0000259" key="6">
    <source>
        <dbReference type="PROSITE" id="PS50043"/>
    </source>
</evidence>
<dbReference type="CDD" id="cd06170">
    <property type="entry name" value="LuxR_C_like"/>
    <property type="match status" value="1"/>
</dbReference>
<reference evidence="8 9" key="1">
    <citation type="submission" date="2020-08" db="EMBL/GenBank/DDBJ databases">
        <title>Sequencing the genomes of 1000 actinobacteria strains.</title>
        <authorList>
            <person name="Klenk H.-P."/>
        </authorList>
    </citation>
    <scope>NUCLEOTIDE SEQUENCE [LARGE SCALE GENOMIC DNA]</scope>
    <source>
        <strain evidence="8 9">DSM 44230</strain>
    </source>
</reference>
<dbReference type="AlphaFoldDB" id="A0A7W7FWF7"/>
<evidence type="ECO:0000313" key="8">
    <source>
        <dbReference type="EMBL" id="MBB4677874.1"/>
    </source>
</evidence>
<keyword evidence="2" id="KW-0805">Transcription regulation</keyword>
<sequence length="222" mass="23593">MSEQEIRVLIADDERLMRAGVRMIVDSAEDISVVAEADSGPAAVEVCVRQRIDVALLDIRMPGGDGLAAAEEIARLAPDTRVVMLTTFGEQRYVAQAMRAGATGFVLKDTGPTELIRAVRLAAAGESVLGPRITRDLIETHLLGPNRAPDAAPRVARLTDAEREVLKLVGEGLSNAEIAQRLHIGVGTAKAHLSRILTKMDCANRVQAAIVAHEAGLLGPAQ</sequence>
<dbReference type="InterPro" id="IPR011006">
    <property type="entry name" value="CheY-like_superfamily"/>
</dbReference>
<dbReference type="GO" id="GO:0000160">
    <property type="term" value="P:phosphorelay signal transduction system"/>
    <property type="evidence" value="ECO:0007669"/>
    <property type="project" value="InterPro"/>
</dbReference>
<dbReference type="PROSITE" id="PS50110">
    <property type="entry name" value="RESPONSE_REGULATORY"/>
    <property type="match status" value="1"/>
</dbReference>
<proteinExistence type="predicted"/>
<dbReference type="CDD" id="cd17535">
    <property type="entry name" value="REC_NarL-like"/>
    <property type="match status" value="1"/>
</dbReference>
<dbReference type="EMBL" id="JACHMH010000001">
    <property type="protein sequence ID" value="MBB4677874.1"/>
    <property type="molecule type" value="Genomic_DNA"/>
</dbReference>
<dbReference type="SUPFAM" id="SSF52172">
    <property type="entry name" value="CheY-like"/>
    <property type="match status" value="1"/>
</dbReference>
<keyword evidence="4" id="KW-0804">Transcription</keyword>
<dbReference type="Gene3D" id="3.40.50.2300">
    <property type="match status" value="1"/>
</dbReference>
<accession>A0A7W7FWF7</accession>